<accession>A0AAW2YTP5</accession>
<feature type="compositionally biased region" description="Low complexity" evidence="8">
    <location>
        <begin position="23"/>
        <end position="33"/>
    </location>
</feature>
<organism evidence="9 10">
    <name type="scientific">Acrasis kona</name>
    <dbReference type="NCBI Taxonomy" id="1008807"/>
    <lineage>
        <taxon>Eukaryota</taxon>
        <taxon>Discoba</taxon>
        <taxon>Heterolobosea</taxon>
        <taxon>Tetramitia</taxon>
        <taxon>Eutetramitia</taxon>
        <taxon>Acrasidae</taxon>
        <taxon>Acrasis</taxon>
    </lineage>
</organism>
<keyword evidence="4 6" id="KW-0342">GTP-binding</keyword>
<keyword evidence="10" id="KW-1185">Reference proteome</keyword>
<keyword evidence="2 6" id="KW-0547">Nucleotide-binding</keyword>
<dbReference type="PANTHER" id="PTHR10218">
    <property type="entry name" value="GTP-BINDING PROTEIN ALPHA SUBUNIT"/>
    <property type="match status" value="1"/>
</dbReference>
<sequence>MGNWCIRSTSAVKKETLLERSQTTSPTPNTPNSDKIQNQKKLLLLGSGDSGKSTIFRQVKIMHGKFKDEEKLKYVPVIRGNILKGMKALIKASISFGIQIEDEENRMRAEQFLQLEEAKMGNAWDEMEERNIRVAEDLNRLWHDTGIQTTFERKADFQLDDCVQYYFTRLSAIGESDYQPTLEDIVKSRTKTTGIVDIDFSLGEHNVKLVDVGGQRNERKKWIHCFKNVSVLIYVVAIAEYDQNCYEDERTNRMDESLRLFSSTVNGPLFDNTAIVLFFNKVDLFREKIMKKDLNIAFPEYTGGRNFERAAEFIKAKFLELTPKHIPVVYTCATDDKEIEKAFEVVKKCVPQTTNSPPIQ</sequence>
<feature type="binding site" evidence="6">
    <location>
        <begin position="280"/>
        <end position="283"/>
    </location>
    <ligand>
        <name>GTP</name>
        <dbReference type="ChEBI" id="CHEBI:37565"/>
    </ligand>
</feature>
<dbReference type="GO" id="GO:0003924">
    <property type="term" value="F:GTPase activity"/>
    <property type="evidence" value="ECO:0007669"/>
    <property type="project" value="InterPro"/>
</dbReference>
<dbReference type="GO" id="GO:0005737">
    <property type="term" value="C:cytoplasm"/>
    <property type="evidence" value="ECO:0007669"/>
    <property type="project" value="TreeGrafter"/>
</dbReference>
<name>A0AAW2YTP5_9EUKA</name>
<dbReference type="InterPro" id="IPR001019">
    <property type="entry name" value="Gprotein_alpha_su"/>
</dbReference>
<evidence type="ECO:0000256" key="8">
    <source>
        <dbReference type="SAM" id="MobiDB-lite"/>
    </source>
</evidence>
<feature type="binding site" evidence="6">
    <location>
        <begin position="211"/>
        <end position="215"/>
    </location>
    <ligand>
        <name>GTP</name>
        <dbReference type="ChEBI" id="CHEBI:37565"/>
    </ligand>
</feature>
<gene>
    <name evidence="9" type="ORF">AKO1_006751</name>
</gene>
<feature type="binding site" evidence="7">
    <location>
        <position position="192"/>
    </location>
    <ligand>
        <name>Mg(2+)</name>
        <dbReference type="ChEBI" id="CHEBI:18420"/>
    </ligand>
</feature>
<keyword evidence="3 7" id="KW-0460">Magnesium</keyword>
<dbReference type="InterPro" id="IPR027417">
    <property type="entry name" value="P-loop_NTPase"/>
</dbReference>
<feature type="binding site" evidence="6">
    <location>
        <position position="333"/>
    </location>
    <ligand>
        <name>GTP</name>
        <dbReference type="ChEBI" id="CHEBI:37565"/>
    </ligand>
</feature>
<dbReference type="CDD" id="cd00066">
    <property type="entry name" value="G-alpha"/>
    <property type="match status" value="1"/>
</dbReference>
<dbReference type="GO" id="GO:0031683">
    <property type="term" value="F:G-protein beta/gamma-subunit complex binding"/>
    <property type="evidence" value="ECO:0007669"/>
    <property type="project" value="InterPro"/>
</dbReference>
<evidence type="ECO:0000313" key="10">
    <source>
        <dbReference type="Proteomes" id="UP001431209"/>
    </source>
</evidence>
<evidence type="ECO:0000256" key="3">
    <source>
        <dbReference type="ARBA" id="ARBA00022842"/>
    </source>
</evidence>
<dbReference type="PRINTS" id="PR00318">
    <property type="entry name" value="GPROTEINA"/>
</dbReference>
<dbReference type="AlphaFoldDB" id="A0AAW2YTP5"/>
<evidence type="ECO:0000256" key="7">
    <source>
        <dbReference type="PIRSR" id="PIRSR601019-2"/>
    </source>
</evidence>
<dbReference type="PANTHER" id="PTHR10218:SF302">
    <property type="entry name" value="GUANINE NUCLEOTIDE-BINDING PROTEIN ALPHA-5 SUBUNIT"/>
    <property type="match status" value="1"/>
</dbReference>
<dbReference type="Proteomes" id="UP001431209">
    <property type="component" value="Unassembled WGS sequence"/>
</dbReference>
<dbReference type="InterPro" id="IPR011025">
    <property type="entry name" value="GproteinA_insert"/>
</dbReference>
<evidence type="ECO:0000256" key="2">
    <source>
        <dbReference type="ARBA" id="ARBA00022741"/>
    </source>
</evidence>
<keyword evidence="5" id="KW-0807">Transducer</keyword>
<dbReference type="SUPFAM" id="SSF52540">
    <property type="entry name" value="P-loop containing nucleoside triphosphate hydrolases"/>
    <property type="match status" value="1"/>
</dbReference>
<dbReference type="Pfam" id="PF00503">
    <property type="entry name" value="G-alpha"/>
    <property type="match status" value="1"/>
</dbReference>
<keyword evidence="1 7" id="KW-0479">Metal-binding</keyword>
<feature type="region of interest" description="Disordered" evidence="8">
    <location>
        <begin position="18"/>
        <end position="37"/>
    </location>
</feature>
<dbReference type="GO" id="GO:0005834">
    <property type="term" value="C:heterotrimeric G-protein complex"/>
    <property type="evidence" value="ECO:0007669"/>
    <property type="project" value="TreeGrafter"/>
</dbReference>
<dbReference type="Gene3D" id="1.10.400.10">
    <property type="entry name" value="GI Alpha 1, domain 2-like"/>
    <property type="match status" value="1"/>
</dbReference>
<evidence type="ECO:0000256" key="5">
    <source>
        <dbReference type="ARBA" id="ARBA00023224"/>
    </source>
</evidence>
<dbReference type="SMART" id="SM00275">
    <property type="entry name" value="G_alpha"/>
    <property type="match status" value="1"/>
</dbReference>
<evidence type="ECO:0000256" key="6">
    <source>
        <dbReference type="PIRSR" id="PIRSR601019-1"/>
    </source>
</evidence>
<dbReference type="GO" id="GO:0001664">
    <property type="term" value="F:G protein-coupled receptor binding"/>
    <property type="evidence" value="ECO:0007669"/>
    <property type="project" value="TreeGrafter"/>
</dbReference>
<reference evidence="9 10" key="1">
    <citation type="submission" date="2024-03" db="EMBL/GenBank/DDBJ databases">
        <title>The Acrasis kona genome and developmental transcriptomes reveal deep origins of eukaryotic multicellular pathways.</title>
        <authorList>
            <person name="Sheikh S."/>
            <person name="Fu C.-J."/>
            <person name="Brown M.W."/>
            <person name="Baldauf S.L."/>
        </authorList>
    </citation>
    <scope>NUCLEOTIDE SEQUENCE [LARGE SCALE GENOMIC DNA]</scope>
    <source>
        <strain evidence="9 10">ATCC MYA-3509</strain>
    </source>
</reference>
<dbReference type="EMBL" id="JAOPGA020000658">
    <property type="protein sequence ID" value="KAL0480507.1"/>
    <property type="molecule type" value="Genomic_DNA"/>
</dbReference>
<dbReference type="GO" id="GO:0007188">
    <property type="term" value="P:adenylate cyclase-modulating G protein-coupled receptor signaling pathway"/>
    <property type="evidence" value="ECO:0007669"/>
    <property type="project" value="TreeGrafter"/>
</dbReference>
<feature type="binding site" evidence="7">
    <location>
        <position position="53"/>
    </location>
    <ligand>
        <name>Mg(2+)</name>
        <dbReference type="ChEBI" id="CHEBI:18420"/>
    </ligand>
</feature>
<comment type="caution">
    <text evidence="9">The sequence shown here is derived from an EMBL/GenBank/DDBJ whole genome shotgun (WGS) entry which is preliminary data.</text>
</comment>
<dbReference type="PROSITE" id="PS51882">
    <property type="entry name" value="G_ALPHA"/>
    <property type="match status" value="1"/>
</dbReference>
<proteinExistence type="predicted"/>
<dbReference type="Gene3D" id="3.40.50.300">
    <property type="entry name" value="P-loop containing nucleotide triphosphate hydrolases"/>
    <property type="match status" value="1"/>
</dbReference>
<dbReference type="GO" id="GO:0046872">
    <property type="term" value="F:metal ion binding"/>
    <property type="evidence" value="ECO:0007669"/>
    <property type="project" value="UniProtKB-KW"/>
</dbReference>
<dbReference type="GO" id="GO:0005525">
    <property type="term" value="F:GTP binding"/>
    <property type="evidence" value="ECO:0007669"/>
    <property type="project" value="UniProtKB-KW"/>
</dbReference>
<evidence type="ECO:0000256" key="4">
    <source>
        <dbReference type="ARBA" id="ARBA00023134"/>
    </source>
</evidence>
<dbReference type="FunFam" id="3.40.50.300:FF:002307">
    <property type="entry name" value="Guanine nucleotide-binding protein G(k) subunit alpha"/>
    <property type="match status" value="1"/>
</dbReference>
<dbReference type="SUPFAM" id="SSF47895">
    <property type="entry name" value="Transducin (alpha subunit), insertion domain"/>
    <property type="match status" value="1"/>
</dbReference>
<evidence type="ECO:0000256" key="1">
    <source>
        <dbReference type="ARBA" id="ARBA00022723"/>
    </source>
</evidence>
<evidence type="ECO:0000313" key="9">
    <source>
        <dbReference type="EMBL" id="KAL0480507.1"/>
    </source>
</evidence>
<protein>
    <submittedName>
        <fullName evidence="9">Guanine nucleotide-binding protein G(O) subunit alpha</fullName>
    </submittedName>
</protein>